<dbReference type="Proteomes" id="UP000241462">
    <property type="component" value="Unassembled WGS sequence"/>
</dbReference>
<gene>
    <name evidence="1" type="ORF">BD289DRAFT_211577</name>
</gene>
<organism evidence="1 2">
    <name type="scientific">Coniella lustricola</name>
    <dbReference type="NCBI Taxonomy" id="2025994"/>
    <lineage>
        <taxon>Eukaryota</taxon>
        <taxon>Fungi</taxon>
        <taxon>Dikarya</taxon>
        <taxon>Ascomycota</taxon>
        <taxon>Pezizomycotina</taxon>
        <taxon>Sordariomycetes</taxon>
        <taxon>Sordariomycetidae</taxon>
        <taxon>Diaporthales</taxon>
        <taxon>Schizoparmaceae</taxon>
        <taxon>Coniella</taxon>
    </lineage>
</organism>
<keyword evidence="2" id="KW-1185">Reference proteome</keyword>
<evidence type="ECO:0000313" key="2">
    <source>
        <dbReference type="Proteomes" id="UP000241462"/>
    </source>
</evidence>
<accession>A0A2T2ZS81</accession>
<dbReference type="InParanoid" id="A0A2T2ZS81"/>
<reference evidence="1 2" key="1">
    <citation type="journal article" date="2018" name="Mycol. Prog.">
        <title>Coniella lustricola, a new species from submerged detritus.</title>
        <authorList>
            <person name="Raudabaugh D.B."/>
            <person name="Iturriaga T."/>
            <person name="Carver A."/>
            <person name="Mondo S."/>
            <person name="Pangilinan J."/>
            <person name="Lipzen A."/>
            <person name="He G."/>
            <person name="Amirebrahimi M."/>
            <person name="Grigoriev I.V."/>
            <person name="Miller A.N."/>
        </authorList>
    </citation>
    <scope>NUCLEOTIDE SEQUENCE [LARGE SCALE GENOMIC DNA]</scope>
    <source>
        <strain evidence="1 2">B22-T-1</strain>
    </source>
</reference>
<sequence length="212" mass="24173">MVDRLRYEIYSQHVTQQNESIFDRRPFFIPLAVTFASTFLNRTWSLVLWWMDLQQSGTPPDDCQTDKRILPFENTVCHRGSLLTKRMIILCLCLSRERGTTRKTCCAVLCCTVLCSKTLAYTRAWCRSGYLALNLHGKGLHPDPIRGVDTANGIFDFLWRPYSLAGRSTHVDAAHLDSPHRAKTVTALHNEQRGGELVLIQCRHPASPPSTW</sequence>
<dbReference type="AlphaFoldDB" id="A0A2T2ZS81"/>
<protein>
    <submittedName>
        <fullName evidence="1">Uncharacterized protein</fullName>
    </submittedName>
</protein>
<proteinExistence type="predicted"/>
<dbReference type="EMBL" id="KZ678831">
    <property type="protein sequence ID" value="PSR74787.1"/>
    <property type="molecule type" value="Genomic_DNA"/>
</dbReference>
<evidence type="ECO:0000313" key="1">
    <source>
        <dbReference type="EMBL" id="PSR74787.1"/>
    </source>
</evidence>
<name>A0A2T2ZS81_9PEZI</name>